<dbReference type="AlphaFoldDB" id="A0A2B7XF14"/>
<organism evidence="2 3">
    <name type="scientific">Blastomyces parvus</name>
    <dbReference type="NCBI Taxonomy" id="2060905"/>
    <lineage>
        <taxon>Eukaryota</taxon>
        <taxon>Fungi</taxon>
        <taxon>Dikarya</taxon>
        <taxon>Ascomycota</taxon>
        <taxon>Pezizomycotina</taxon>
        <taxon>Eurotiomycetes</taxon>
        <taxon>Eurotiomycetidae</taxon>
        <taxon>Onygenales</taxon>
        <taxon>Ajellomycetaceae</taxon>
        <taxon>Blastomyces</taxon>
    </lineage>
</organism>
<comment type="caution">
    <text evidence="2">The sequence shown here is derived from an EMBL/GenBank/DDBJ whole genome shotgun (WGS) entry which is preliminary data.</text>
</comment>
<evidence type="ECO:0000313" key="2">
    <source>
        <dbReference type="EMBL" id="PGH07490.1"/>
    </source>
</evidence>
<keyword evidence="3" id="KW-1185">Reference proteome</keyword>
<name>A0A2B7XF14_9EURO</name>
<dbReference type="Proteomes" id="UP000224080">
    <property type="component" value="Unassembled WGS sequence"/>
</dbReference>
<protein>
    <submittedName>
        <fullName evidence="2">Uncharacterized protein</fullName>
    </submittedName>
</protein>
<sequence length="333" mass="39019">MYWRSIASLARPRISGTQMRSFSSRLLPNTRKPYRFNAQGLYQIQRAKKEQKPQFSHSTKHFYSDEKIPNQADHARLADKPEYGFGVLWDDMSQPVVAIEESLKDDKLKKDKTWGFVVYRCTYGDEDAWEEMLDLICCHMEDYLAMEDGEQFWDRHELIVMDDKTQLDGASSHVVRDHFNRFVRSEMDKLPKLPESEREEEEGLRKQIASATRYNFCLFVDDISLESIKHMTEPVIKVLCREWGPLPAQERGYAIHPNFEDGKTADEKEDVGWMYIYVLSCFEFYDKLHGPGKWAFHYQRPSYGPDRNNDEVPGWWRRKDEGGTGDSQASGDP</sequence>
<dbReference type="OrthoDB" id="4184555at2759"/>
<reference evidence="2 3" key="1">
    <citation type="submission" date="2017-10" db="EMBL/GenBank/DDBJ databases">
        <title>Comparative genomics in systemic dimorphic fungi from Ajellomycetaceae.</title>
        <authorList>
            <person name="Munoz J.F."/>
            <person name="Mcewen J.G."/>
            <person name="Clay O.K."/>
            <person name="Cuomo C.A."/>
        </authorList>
    </citation>
    <scope>NUCLEOTIDE SEQUENCE [LARGE SCALE GENOMIC DNA]</scope>
    <source>
        <strain evidence="2 3">UAMH130</strain>
    </source>
</reference>
<evidence type="ECO:0000256" key="1">
    <source>
        <dbReference type="SAM" id="MobiDB-lite"/>
    </source>
</evidence>
<evidence type="ECO:0000313" key="3">
    <source>
        <dbReference type="Proteomes" id="UP000224080"/>
    </source>
</evidence>
<dbReference type="EMBL" id="PDNC01000014">
    <property type="protein sequence ID" value="PGH07490.1"/>
    <property type="molecule type" value="Genomic_DNA"/>
</dbReference>
<proteinExistence type="predicted"/>
<feature type="region of interest" description="Disordered" evidence="1">
    <location>
        <begin position="303"/>
        <end position="333"/>
    </location>
</feature>
<gene>
    <name evidence="2" type="ORF">GX51_01791</name>
</gene>
<accession>A0A2B7XF14</accession>